<accession>A0A1I4YWV3</accession>
<evidence type="ECO:0000256" key="2">
    <source>
        <dbReference type="ARBA" id="ARBA00008107"/>
    </source>
</evidence>
<proteinExistence type="inferred from homology"/>
<evidence type="ECO:0000256" key="1">
    <source>
        <dbReference type="ARBA" id="ARBA00004496"/>
    </source>
</evidence>
<organism evidence="8 9">
    <name type="scientific">Pseudonocardia ammonioxydans</name>
    <dbReference type="NCBI Taxonomy" id="260086"/>
    <lineage>
        <taxon>Bacteria</taxon>
        <taxon>Bacillati</taxon>
        <taxon>Actinomycetota</taxon>
        <taxon>Actinomycetes</taxon>
        <taxon>Pseudonocardiales</taxon>
        <taxon>Pseudonocardiaceae</taxon>
        <taxon>Pseudonocardia</taxon>
    </lineage>
</organism>
<evidence type="ECO:0000256" key="3">
    <source>
        <dbReference type="ARBA" id="ARBA00011738"/>
    </source>
</evidence>
<dbReference type="InterPro" id="IPR026022">
    <property type="entry name" value="PhoU_dom"/>
</dbReference>
<dbReference type="NCBIfam" id="TIGR02135">
    <property type="entry name" value="phoU_full"/>
    <property type="match status" value="1"/>
</dbReference>
<name>A0A1I4YWV3_PSUAM</name>
<reference evidence="8 9" key="1">
    <citation type="submission" date="2016-10" db="EMBL/GenBank/DDBJ databases">
        <authorList>
            <person name="de Groot N.N."/>
        </authorList>
    </citation>
    <scope>NUCLEOTIDE SEQUENCE [LARGE SCALE GENOMIC DNA]</scope>
    <source>
        <strain evidence="8 9">CGMCC 4.1877</strain>
    </source>
</reference>
<gene>
    <name evidence="8" type="ORF">SAMN05216207_101420</name>
</gene>
<dbReference type="GO" id="GO:0005737">
    <property type="term" value="C:cytoplasm"/>
    <property type="evidence" value="ECO:0007669"/>
    <property type="project" value="UniProtKB-SubCell"/>
</dbReference>
<dbReference type="GO" id="GO:0045936">
    <property type="term" value="P:negative regulation of phosphate metabolic process"/>
    <property type="evidence" value="ECO:0007669"/>
    <property type="project" value="InterPro"/>
</dbReference>
<dbReference type="OrthoDB" id="9814256at2"/>
<dbReference type="STRING" id="260086.SAMN05216207_101420"/>
<comment type="subcellular location">
    <subcellularLocation>
        <location evidence="1">Cytoplasm</location>
    </subcellularLocation>
</comment>
<comment type="similarity">
    <text evidence="2">Belongs to the PhoU family.</text>
</comment>
<evidence type="ECO:0000256" key="5">
    <source>
        <dbReference type="ARBA" id="ARBA00022490"/>
    </source>
</evidence>
<comment type="subunit">
    <text evidence="3">Homodimer.</text>
</comment>
<dbReference type="RefSeq" id="WP_093343247.1">
    <property type="nucleotide sequence ID" value="NZ_FOUY01000014.1"/>
</dbReference>
<evidence type="ECO:0000259" key="7">
    <source>
        <dbReference type="Pfam" id="PF01895"/>
    </source>
</evidence>
<dbReference type="EMBL" id="FOUY01000014">
    <property type="protein sequence ID" value="SFN42149.1"/>
    <property type="molecule type" value="Genomic_DNA"/>
</dbReference>
<sequence>MRRETLDDNLTQLQSMLDEMAPLVATAFHHASEALLHDRHRLAEQVIARDPIIDGHRAAVELLAVETMNLHQPVVSPLRSVVTALRCSQQLERMGDLARHVAEAVTRAGDRPALPEQAHPLFADLGGRVAAMGDKAVTVLRTRNVVQALELEGDDDGVDAVHQSVFELMFGPEWTAGIEAAVDVALLARFHERFADHCVHLANHVVYAVTGGTADEISL</sequence>
<feature type="domain" description="PhoU" evidence="7">
    <location>
        <begin position="17"/>
        <end position="105"/>
    </location>
</feature>
<dbReference type="AlphaFoldDB" id="A0A1I4YWV3"/>
<keyword evidence="5" id="KW-0963">Cytoplasm</keyword>
<evidence type="ECO:0000313" key="9">
    <source>
        <dbReference type="Proteomes" id="UP000199614"/>
    </source>
</evidence>
<feature type="domain" description="PhoU" evidence="7">
    <location>
        <begin position="124"/>
        <end position="204"/>
    </location>
</feature>
<keyword evidence="4" id="KW-0813">Transport</keyword>
<protein>
    <submittedName>
        <fullName evidence="8">Phosphate transport system protein</fullName>
    </submittedName>
</protein>
<keyword evidence="6" id="KW-0592">Phosphate transport</keyword>
<dbReference type="Gene3D" id="1.20.58.220">
    <property type="entry name" value="Phosphate transport system protein phou homolog 2, domain 2"/>
    <property type="match status" value="1"/>
</dbReference>
<dbReference type="Pfam" id="PF01895">
    <property type="entry name" value="PhoU"/>
    <property type="match status" value="2"/>
</dbReference>
<dbReference type="FunFam" id="1.20.58.220:FF:000004">
    <property type="entry name" value="Phosphate-specific transport system accessory protein PhoU"/>
    <property type="match status" value="1"/>
</dbReference>
<dbReference type="GO" id="GO:0030643">
    <property type="term" value="P:intracellular phosphate ion homeostasis"/>
    <property type="evidence" value="ECO:0007669"/>
    <property type="project" value="InterPro"/>
</dbReference>
<evidence type="ECO:0000256" key="6">
    <source>
        <dbReference type="ARBA" id="ARBA00022592"/>
    </source>
</evidence>
<dbReference type="GO" id="GO:0006817">
    <property type="term" value="P:phosphate ion transport"/>
    <property type="evidence" value="ECO:0007669"/>
    <property type="project" value="UniProtKB-KW"/>
</dbReference>
<keyword evidence="9" id="KW-1185">Reference proteome</keyword>
<evidence type="ECO:0000256" key="4">
    <source>
        <dbReference type="ARBA" id="ARBA00022448"/>
    </source>
</evidence>
<dbReference type="SUPFAM" id="SSF109755">
    <property type="entry name" value="PhoU-like"/>
    <property type="match status" value="1"/>
</dbReference>
<dbReference type="Proteomes" id="UP000199614">
    <property type="component" value="Unassembled WGS sequence"/>
</dbReference>
<evidence type="ECO:0000313" key="8">
    <source>
        <dbReference type="EMBL" id="SFN42149.1"/>
    </source>
</evidence>
<dbReference type="InterPro" id="IPR038078">
    <property type="entry name" value="PhoU-like_sf"/>
</dbReference>
<dbReference type="InterPro" id="IPR028366">
    <property type="entry name" value="PhoU"/>
</dbReference>
<dbReference type="PANTHER" id="PTHR42930:SF3">
    <property type="entry name" value="PHOSPHATE-SPECIFIC TRANSPORT SYSTEM ACCESSORY PROTEIN PHOU"/>
    <property type="match status" value="1"/>
</dbReference>
<dbReference type="PANTHER" id="PTHR42930">
    <property type="entry name" value="PHOSPHATE-SPECIFIC TRANSPORT SYSTEM ACCESSORY PROTEIN PHOU"/>
    <property type="match status" value="1"/>
</dbReference>